<dbReference type="OrthoDB" id="9792929at2"/>
<dbReference type="PANTHER" id="PTHR43877:SF2">
    <property type="entry name" value="AMINOALKYLPHOSPHONATE N-ACETYLTRANSFERASE-RELATED"/>
    <property type="match status" value="1"/>
</dbReference>
<evidence type="ECO:0000256" key="1">
    <source>
        <dbReference type="ARBA" id="ARBA00022679"/>
    </source>
</evidence>
<dbReference type="PROSITE" id="PS51186">
    <property type="entry name" value="GNAT"/>
    <property type="match status" value="1"/>
</dbReference>
<dbReference type="AlphaFoldDB" id="A0A2S9IYB0"/>
<keyword evidence="2" id="KW-0012">Acyltransferase</keyword>
<evidence type="ECO:0000313" key="4">
    <source>
        <dbReference type="EMBL" id="PRD45513.1"/>
    </source>
</evidence>
<reference evidence="4 5" key="1">
    <citation type="submission" date="2018-02" db="EMBL/GenBank/DDBJ databases">
        <title>The draft genome of Sphingobacterium sp. 5JN-11.</title>
        <authorList>
            <person name="Liu L."/>
            <person name="Li L."/>
            <person name="Liang L."/>
            <person name="Zhang X."/>
            <person name="Wang T."/>
        </authorList>
    </citation>
    <scope>NUCLEOTIDE SEQUENCE [LARGE SCALE GENOMIC DNA]</scope>
    <source>
        <strain evidence="4 5">5JN-11</strain>
    </source>
</reference>
<keyword evidence="5" id="KW-1185">Reference proteome</keyword>
<protein>
    <submittedName>
        <fullName evidence="4">GNAT family N-acetyltransferase</fullName>
    </submittedName>
</protein>
<evidence type="ECO:0000259" key="3">
    <source>
        <dbReference type="PROSITE" id="PS51186"/>
    </source>
</evidence>
<evidence type="ECO:0000256" key="2">
    <source>
        <dbReference type="ARBA" id="ARBA00023315"/>
    </source>
</evidence>
<dbReference type="InterPro" id="IPR016181">
    <property type="entry name" value="Acyl_CoA_acyltransferase"/>
</dbReference>
<dbReference type="InterPro" id="IPR000182">
    <property type="entry name" value="GNAT_dom"/>
</dbReference>
<sequence length="153" mass="17693">MKEIVSVNRENVDLVYGLFNLYRVFYGKEPDLALAQKYIDDRVQQADSLIFVVMEKGKPVGFTQLYPSFSSVRLVKNWIINDLYVVQECRSQGVGTLLLEHAFREAKERGAKAVLISTQRTNQPARCLYQYLGFREKEDSAEFVDYRLELDPA</sequence>
<dbReference type="PANTHER" id="PTHR43877">
    <property type="entry name" value="AMINOALKYLPHOSPHONATE N-ACETYLTRANSFERASE-RELATED-RELATED"/>
    <property type="match status" value="1"/>
</dbReference>
<dbReference type="EMBL" id="PVBQ01000020">
    <property type="protein sequence ID" value="PRD45513.1"/>
    <property type="molecule type" value="Genomic_DNA"/>
</dbReference>
<keyword evidence="1 4" id="KW-0808">Transferase</keyword>
<evidence type="ECO:0000313" key="5">
    <source>
        <dbReference type="Proteomes" id="UP000239711"/>
    </source>
</evidence>
<proteinExistence type="predicted"/>
<dbReference type="RefSeq" id="WP_105718437.1">
    <property type="nucleotide sequence ID" value="NZ_PVBQ01000020.1"/>
</dbReference>
<dbReference type="Proteomes" id="UP000239711">
    <property type="component" value="Unassembled WGS sequence"/>
</dbReference>
<comment type="caution">
    <text evidence="4">The sequence shown here is derived from an EMBL/GenBank/DDBJ whole genome shotgun (WGS) entry which is preliminary data.</text>
</comment>
<dbReference type="Pfam" id="PF00583">
    <property type="entry name" value="Acetyltransf_1"/>
    <property type="match status" value="1"/>
</dbReference>
<dbReference type="InterPro" id="IPR050832">
    <property type="entry name" value="Bact_Acetyltransf"/>
</dbReference>
<dbReference type="Gene3D" id="3.40.630.30">
    <property type="match status" value="1"/>
</dbReference>
<gene>
    <name evidence="4" type="ORF">C5745_18150</name>
</gene>
<organism evidence="4 5">
    <name type="scientific">Sphingobacterium haloxyli</name>
    <dbReference type="NCBI Taxonomy" id="2100533"/>
    <lineage>
        <taxon>Bacteria</taxon>
        <taxon>Pseudomonadati</taxon>
        <taxon>Bacteroidota</taxon>
        <taxon>Sphingobacteriia</taxon>
        <taxon>Sphingobacteriales</taxon>
        <taxon>Sphingobacteriaceae</taxon>
        <taxon>Sphingobacterium</taxon>
    </lineage>
</organism>
<feature type="domain" description="N-acetyltransferase" evidence="3">
    <location>
        <begin position="2"/>
        <end position="153"/>
    </location>
</feature>
<accession>A0A2S9IYB0</accession>
<dbReference type="CDD" id="cd04301">
    <property type="entry name" value="NAT_SF"/>
    <property type="match status" value="1"/>
</dbReference>
<dbReference type="SUPFAM" id="SSF55729">
    <property type="entry name" value="Acyl-CoA N-acyltransferases (Nat)"/>
    <property type="match status" value="1"/>
</dbReference>
<name>A0A2S9IYB0_9SPHI</name>
<dbReference type="GO" id="GO:0016747">
    <property type="term" value="F:acyltransferase activity, transferring groups other than amino-acyl groups"/>
    <property type="evidence" value="ECO:0007669"/>
    <property type="project" value="InterPro"/>
</dbReference>